<dbReference type="PANTHER" id="PTHR43289:SF6">
    <property type="entry name" value="SERINE_THREONINE-PROTEIN KINASE NEKL-3"/>
    <property type="match status" value="1"/>
</dbReference>
<feature type="region of interest" description="Disordered" evidence="8">
    <location>
        <begin position="1"/>
        <end position="110"/>
    </location>
</feature>
<dbReference type="GO" id="GO:0004674">
    <property type="term" value="F:protein serine/threonine kinase activity"/>
    <property type="evidence" value="ECO:0007669"/>
    <property type="project" value="UniProtKB-EC"/>
</dbReference>
<dbReference type="SUPFAM" id="SSF50978">
    <property type="entry name" value="WD40 repeat-like"/>
    <property type="match status" value="3"/>
</dbReference>
<dbReference type="SUPFAM" id="SSF56112">
    <property type="entry name" value="Protein kinase-like (PK-like)"/>
    <property type="match status" value="1"/>
</dbReference>
<dbReference type="EMBL" id="SIHI01000020">
    <property type="protein sequence ID" value="TWT48223.1"/>
    <property type="molecule type" value="Genomic_DNA"/>
</dbReference>
<dbReference type="Proteomes" id="UP000317243">
    <property type="component" value="Unassembled WGS sequence"/>
</dbReference>
<dbReference type="InterPro" id="IPR017441">
    <property type="entry name" value="Protein_kinase_ATP_BS"/>
</dbReference>
<dbReference type="RefSeq" id="WP_146511439.1">
    <property type="nucleotide sequence ID" value="NZ_SIHI01000020.1"/>
</dbReference>
<dbReference type="SMART" id="SM00220">
    <property type="entry name" value="S_TKc"/>
    <property type="match status" value="1"/>
</dbReference>
<reference evidence="10 11" key="1">
    <citation type="submission" date="2019-02" db="EMBL/GenBank/DDBJ databases">
        <title>Deep-cultivation of Planctomycetes and their phenomic and genomic characterization uncovers novel biology.</title>
        <authorList>
            <person name="Wiegand S."/>
            <person name="Jogler M."/>
            <person name="Boedeker C."/>
            <person name="Pinto D."/>
            <person name="Vollmers J."/>
            <person name="Rivas-Marin E."/>
            <person name="Kohn T."/>
            <person name="Peeters S.H."/>
            <person name="Heuer A."/>
            <person name="Rast P."/>
            <person name="Oberbeckmann S."/>
            <person name="Bunk B."/>
            <person name="Jeske O."/>
            <person name="Meyerdierks A."/>
            <person name="Storesund J.E."/>
            <person name="Kallscheuer N."/>
            <person name="Luecker S."/>
            <person name="Lage O.M."/>
            <person name="Pohl T."/>
            <person name="Merkel B.J."/>
            <person name="Hornburger P."/>
            <person name="Mueller R.-W."/>
            <person name="Bruemmer F."/>
            <person name="Labrenz M."/>
            <person name="Spormann A.M."/>
            <person name="Op Den Camp H."/>
            <person name="Overmann J."/>
            <person name="Amann R."/>
            <person name="Jetten M.S.M."/>
            <person name="Mascher T."/>
            <person name="Medema M.H."/>
            <person name="Devos D.P."/>
            <person name="Kaster A.-K."/>
            <person name="Ovreas L."/>
            <person name="Rohde M."/>
            <person name="Galperin M.Y."/>
            <person name="Jogler C."/>
        </authorList>
    </citation>
    <scope>NUCLEOTIDE SEQUENCE [LARGE SCALE GENOMIC DNA]</scope>
    <source>
        <strain evidence="10 11">KOR42</strain>
    </source>
</reference>
<dbReference type="InterPro" id="IPR011009">
    <property type="entry name" value="Kinase-like_dom_sf"/>
</dbReference>
<evidence type="ECO:0000256" key="8">
    <source>
        <dbReference type="SAM" id="MobiDB-lite"/>
    </source>
</evidence>
<sequence>MPGPIGTDVPDSEPGRHIAGTYGPPSLQTPAGSGTGTAKPAQSAASGTVRLPNPEGFKSVYQTSTPKDGDVRRVIGQLDETSDQSSSSQGAVKSEGSVSSRSRGTTVGKGTWKLSIRERSMKGDVSGVRNRIPEQPDEAFGFLSALVDDPEVSEYEILGEVGKGNMGIVYEALQSSLNRELAIKSLKPSEETSDYEQEMFVSEAVVTANLVHPNIVPIHDLGRTDDGKLFYSMKKVTGKPWDKEIRNRPLEENLDIFMKLCDAVAYAHSRGVINRDLKPENVIVGRYGEVIVLDWGLAVTTAEFPKNESILQDFRGGAGTPVYMAPELVSEDVNSIGNHTDIYLLGAILFEILEGFPPHLLRTFWAIENPDEQFASIVHAVMTNQIEQDVNHPGELMDIATKAMSTDPQERFSSVESMQEAIRQYRITGNAEEFYHKATSQDDDQSYDNYQSSIALFTEALHKWPSNQRALVGNKLARKGFSKLALARGDYDLGLHVIEGLTGPDFNDIRRQLRRKRRSRTIVRRTWAAMAVLIVGMAALVVSMELRTRSAAKRLNEVESRLTTTNLELTTKNQEIADAEDKARTALDAAAIAEKEAEEAKATAEIQLAEAEKAREIADKAIEEAQVAAAEAETATESARQAQMDAAKAQMELKTAEAELSKAESAQMLAEQKANSANAAAEEAIAKQEMLEEAVEASEVQLREVQERITRAGWESFVTRFELFTAIGRYEEAELEINEALKAAESGDAAFEKRKRTIFNLKRDLDRQRSLPLRRNLQSGILEEATIGRTGRVIASVIRSGIEIFVRQGANPPFPESGNSETGRLIALNGRDLKLAISPVETHVAAIGPGETHLWDVRSGEVVEVPLQVSPSLDQLNSVTFSRDGRYLFIAGDNDGMAIEVFDLGGETPKSVLQKTWKSTSYKIADFQILADRVNPSMFHILFLGDMDGSRNCKYSNVNLQTQQSATLTDAKGLTRHDERIRALPIEFFSLSQDSRRLAVGMGGDRVFIFPVDPAGENPFENVLEDSKESQIAELRTDGKIRSFAFSENSERLLLGLQIGLIEVWDWDTGANSYLPEKSIELWSFDNRDDEGELESAYRIAGFSRDVLAVGFVDGSPEDVIAIGGVDSKDETANSMVQWSLPEYSDYRAVYTIVAQELAKIENVDEARIDDNQSTSQLESPSKKLQSDSSVAGSVFESEGIDFAKLMPTALIQETDEEGANGIFNKQWKVARSTQSARFSRDGERIIVGADDRAAHVYERGSGMFMWMMGGRQSNFYQSQNVFEEGHIPELSQILFLPPDGNRLVTRDFFGSISVWDATKDEDGVAREISRLLSSDFGFAVSPDGKWIFASGREIKVRTDSQNQEVDVTTFIGNLWQTSSLEESVIPQPTRQLVGEHNHFLTAAEFSPSSQLIGTADRRGTIVVWNVSTGSVIARAEGEHGRDQVSGLSFLSEDELITTGYDGTIQRWVIREDKLEPASESEQFRIRLDEQPSDVGQSETLTSNIGDYVIALSMSPDRRQFATLSVVKTKHDLSSQDETTSDYAARPKRLRLMVWSVESPHAPITLATWISRKRGEEFHQGLAWSSDGQLLAHLYTVASQKGETSVLNLYQTSDWSVARRVSPKGLMQSSSRIAFAPSKSESGEELLATFDGRVAHLWSLESGTHQTEFRSHETVYAADFSHDRKYVATASESVRVFSADEENPNLGLTIFRLGSAHSGRVDDIRFSQSEDSYDFVTLGGDGLLKFWAWNPGLKSAPPTEAAIIHELSAPHDDVDSWKSDLDWSVSMEILCATFDGKLTVLEAMPSNPDEPPAFQVVELEEPREKIEFYCCAISKDEQSIAAGGVRLGADGRAQGSFACVWRRNPDGKFLLEAEFDGEHSSQVFNDRVGITAVQFVTEEGFGLLTGGADGSVLEWDWIDRDTESDPPSRGERIYSYPGRSDQSAHEASVTSIDVSNNGDIVSTAEDGYVCFWPLPEEIQ</sequence>
<feature type="compositionally biased region" description="Polar residues" evidence="8">
    <location>
        <begin position="83"/>
        <end position="105"/>
    </location>
</feature>
<evidence type="ECO:0000256" key="7">
    <source>
        <dbReference type="SAM" id="Coils"/>
    </source>
</evidence>
<feature type="coiled-coil region" evidence="7">
    <location>
        <begin position="562"/>
        <end position="708"/>
    </location>
</feature>
<dbReference type="EC" id="2.7.11.1" evidence="10"/>
<dbReference type="Pfam" id="PF00400">
    <property type="entry name" value="WD40"/>
    <property type="match status" value="1"/>
</dbReference>
<dbReference type="InterPro" id="IPR001680">
    <property type="entry name" value="WD40_rpt"/>
</dbReference>
<feature type="domain" description="Protein kinase" evidence="9">
    <location>
        <begin position="155"/>
        <end position="435"/>
    </location>
</feature>
<dbReference type="GO" id="GO:0005524">
    <property type="term" value="F:ATP binding"/>
    <property type="evidence" value="ECO:0007669"/>
    <property type="project" value="UniProtKB-UniRule"/>
</dbReference>
<dbReference type="Gene3D" id="3.30.200.20">
    <property type="entry name" value="Phosphorylase Kinase, domain 1"/>
    <property type="match status" value="1"/>
</dbReference>
<keyword evidence="11" id="KW-1185">Reference proteome</keyword>
<dbReference type="Pfam" id="PF00069">
    <property type="entry name" value="Pkinase"/>
    <property type="match status" value="1"/>
</dbReference>
<evidence type="ECO:0000256" key="3">
    <source>
        <dbReference type="ARBA" id="ARBA00022777"/>
    </source>
</evidence>
<evidence type="ECO:0000256" key="2">
    <source>
        <dbReference type="ARBA" id="ARBA00022741"/>
    </source>
</evidence>
<gene>
    <name evidence="10" type="primary">pknD_4</name>
    <name evidence="10" type="ORF">KOR42_40140</name>
</gene>
<evidence type="ECO:0000259" key="9">
    <source>
        <dbReference type="PROSITE" id="PS50011"/>
    </source>
</evidence>
<feature type="binding site" evidence="6">
    <location>
        <position position="184"/>
    </location>
    <ligand>
        <name>ATP</name>
        <dbReference type="ChEBI" id="CHEBI:30616"/>
    </ligand>
</feature>
<dbReference type="Gene3D" id="1.10.510.10">
    <property type="entry name" value="Transferase(Phosphotransferase) domain 1"/>
    <property type="match status" value="1"/>
</dbReference>
<feature type="repeat" description="WD" evidence="5">
    <location>
        <begin position="1394"/>
        <end position="1435"/>
    </location>
</feature>
<dbReference type="OrthoDB" id="9765809at2"/>
<keyword evidence="7" id="KW-0175">Coiled coil</keyword>
<evidence type="ECO:0000256" key="1">
    <source>
        <dbReference type="ARBA" id="ARBA00022679"/>
    </source>
</evidence>
<proteinExistence type="predicted"/>
<feature type="region of interest" description="Disordered" evidence="8">
    <location>
        <begin position="1920"/>
        <end position="1946"/>
    </location>
</feature>
<evidence type="ECO:0000313" key="10">
    <source>
        <dbReference type="EMBL" id="TWT48223.1"/>
    </source>
</evidence>
<protein>
    <submittedName>
        <fullName evidence="10">Serine/threonine-protein kinase PknD</fullName>
        <ecNumber evidence="10">2.7.11.1</ecNumber>
    </submittedName>
</protein>
<evidence type="ECO:0000256" key="6">
    <source>
        <dbReference type="PROSITE-ProRule" id="PRU10141"/>
    </source>
</evidence>
<dbReference type="PROSITE" id="PS50082">
    <property type="entry name" value="WD_REPEATS_2"/>
    <property type="match status" value="1"/>
</dbReference>
<dbReference type="PROSITE" id="PS00107">
    <property type="entry name" value="PROTEIN_KINASE_ATP"/>
    <property type="match status" value="1"/>
</dbReference>
<feature type="compositionally biased region" description="Basic and acidic residues" evidence="8">
    <location>
        <begin position="1920"/>
        <end position="1932"/>
    </location>
</feature>
<keyword evidence="2 6" id="KW-0547">Nucleotide-binding</keyword>
<keyword evidence="4 6" id="KW-0067">ATP-binding</keyword>
<dbReference type="PANTHER" id="PTHR43289">
    <property type="entry name" value="MITOGEN-ACTIVATED PROTEIN KINASE KINASE KINASE 20-RELATED"/>
    <property type="match status" value="1"/>
</dbReference>
<evidence type="ECO:0000256" key="4">
    <source>
        <dbReference type="ARBA" id="ARBA00022840"/>
    </source>
</evidence>
<name>A0A5C5WDK8_9PLAN</name>
<evidence type="ECO:0000256" key="5">
    <source>
        <dbReference type="PROSITE-ProRule" id="PRU00221"/>
    </source>
</evidence>
<comment type="caution">
    <text evidence="10">The sequence shown here is derived from an EMBL/GenBank/DDBJ whole genome shotgun (WGS) entry which is preliminary data.</text>
</comment>
<dbReference type="InterPro" id="IPR000719">
    <property type="entry name" value="Prot_kinase_dom"/>
</dbReference>
<dbReference type="PROSITE" id="PS50011">
    <property type="entry name" value="PROTEIN_KINASE_DOM"/>
    <property type="match status" value="1"/>
</dbReference>
<evidence type="ECO:0000313" key="11">
    <source>
        <dbReference type="Proteomes" id="UP000317243"/>
    </source>
</evidence>
<keyword evidence="1 10" id="KW-0808">Transferase</keyword>
<keyword evidence="5" id="KW-0853">WD repeat</keyword>
<dbReference type="InterPro" id="IPR015943">
    <property type="entry name" value="WD40/YVTN_repeat-like_dom_sf"/>
</dbReference>
<dbReference type="CDD" id="cd14014">
    <property type="entry name" value="STKc_PknB_like"/>
    <property type="match status" value="1"/>
</dbReference>
<accession>A0A5C5WDK8</accession>
<dbReference type="Gene3D" id="2.130.10.10">
    <property type="entry name" value="YVTN repeat-like/Quinoprotein amine dehydrogenase"/>
    <property type="match status" value="5"/>
</dbReference>
<keyword evidence="3 10" id="KW-0418">Kinase</keyword>
<organism evidence="10 11">
    <name type="scientific">Thalassoglobus neptunius</name>
    <dbReference type="NCBI Taxonomy" id="1938619"/>
    <lineage>
        <taxon>Bacteria</taxon>
        <taxon>Pseudomonadati</taxon>
        <taxon>Planctomycetota</taxon>
        <taxon>Planctomycetia</taxon>
        <taxon>Planctomycetales</taxon>
        <taxon>Planctomycetaceae</taxon>
        <taxon>Thalassoglobus</taxon>
    </lineage>
</organism>
<dbReference type="SMART" id="SM00320">
    <property type="entry name" value="WD40"/>
    <property type="match status" value="9"/>
</dbReference>
<dbReference type="InterPro" id="IPR036322">
    <property type="entry name" value="WD40_repeat_dom_sf"/>
</dbReference>